<feature type="domain" description="NAD(P)-binding" evidence="11">
    <location>
        <begin position="821"/>
        <end position="1117"/>
    </location>
</feature>
<dbReference type="HAMAP" id="MF_00955">
    <property type="entry name" value="GDP_Man_dehydratase"/>
    <property type="match status" value="1"/>
</dbReference>
<evidence type="ECO:0000256" key="8">
    <source>
        <dbReference type="ARBA" id="ARBA00050823"/>
    </source>
</evidence>
<feature type="region of interest" description="Disordered" evidence="10">
    <location>
        <begin position="23"/>
        <end position="159"/>
    </location>
</feature>
<evidence type="ECO:0000256" key="10">
    <source>
        <dbReference type="SAM" id="MobiDB-lite"/>
    </source>
</evidence>
<dbReference type="AlphaFoldDB" id="A0A7R9LQ33"/>
<accession>A0A7R9LQ33</accession>
<dbReference type="Proteomes" id="UP000728032">
    <property type="component" value="Unassembled WGS sequence"/>
</dbReference>
<evidence type="ECO:0000256" key="1">
    <source>
        <dbReference type="ARBA" id="ARBA00001937"/>
    </source>
</evidence>
<keyword evidence="6" id="KW-0456">Lyase</keyword>
<dbReference type="CDD" id="cd05260">
    <property type="entry name" value="GDP_MD_SDR_e"/>
    <property type="match status" value="1"/>
</dbReference>
<comment type="cofactor">
    <cofactor evidence="1">
        <name>NADP(+)</name>
        <dbReference type="ChEBI" id="CHEBI:58349"/>
    </cofactor>
</comment>
<dbReference type="SUPFAM" id="SSF51735">
    <property type="entry name" value="NAD(P)-binding Rossmann-fold domains"/>
    <property type="match status" value="1"/>
</dbReference>
<dbReference type="EC" id="4.2.1.47" evidence="4"/>
<dbReference type="InterPro" id="IPR036291">
    <property type="entry name" value="NAD(P)-bd_dom_sf"/>
</dbReference>
<dbReference type="InterPro" id="IPR016040">
    <property type="entry name" value="NAD(P)-bd_dom"/>
</dbReference>
<dbReference type="NCBIfam" id="TIGR01472">
    <property type="entry name" value="gmd"/>
    <property type="match status" value="1"/>
</dbReference>
<evidence type="ECO:0000256" key="5">
    <source>
        <dbReference type="ARBA" id="ARBA00022857"/>
    </source>
</evidence>
<dbReference type="FunFam" id="3.40.50.720:FF:001053">
    <property type="entry name" value="GDP-mannose 4,6 dehydratase"/>
    <property type="match status" value="1"/>
</dbReference>
<sequence length="1148" mass="128917">MSNRVLKKLYGDSDGLIGTAESAAATAPVAPPPVDSHLSPASDSDSLNNDSNSRPSMARKTKKLAINRFELLNNLDQNSMSDTEAKEDDDKDNDSVRNWLPPATAAATVTEKCRLEKQDSTQSTDSLKKRRKKKKKIRSQKSLEGQLDAQNGGDDEDDVDGAIQEVNKLLGNCQQLEARAAGASGESRDKQPAPKKSVICVEARHLNPENEMKRIFGSKVIQQAELSAAGAAANRRRAGRHRHSISRAWILVNPKNWQSVGKCGISMECADRGATAGDAMRFNIVHNKSYQSVQFMFMDAVESYNPDNLVAILNAHPYHIDTLIQFSDVCKMAEDNQMAAELIERALYCIEHIFHPLFNVTQANCRLDYRRPENRAFYIALFKHLSFVGQRGCNRTALEFCKLILGLDPEGDPLSVLLMIDFYALRCEQYDYLVHLYEEWEATKKLSLFPNFRYSTALALYYMSLKAPEWVDKADQWLQEALIMFPGVLLALLDKCSVEPDPQVSKCDYFRTAQYQSTQAIAQLTVLYIGRTYLLWKDKSVMSWLERNVRQVMHRVAANDPFVAVCNDRYPITTDTQTPGAAASDQGLLSVFLRSWLPDFNAEELGIGGGGGAGARNRAMGRVERQLDNDAAAGAVGGGNRRAPGDTNDLRRSVTSLLDAMRDLLSNIHMADVPNEGDVSSEDNEDDHHQHHHQQRPPNAPVQISAHTQQHVVFLPMAFRCINAYHLSDKFVRKALLNPSATQHYVRIPPLSGAGRGYPPPPSLAVKRNLRLLESTHFLPKFNDLLNEFRVYLCAKGAPPKGFEKFFEPNGSRAMAAGLPDGSYLAEFLLEKGYDVHGIIRRSSSFNTGRIQHLYDDPYTHQGGSMRLHYGDMTDSSCLVKIIHDIRPTEIYNLAAQSHVKVSFDLSEYTANVDALGTLRILDAIRTAGLEPTVRFYQASTSELYGKVQQIPQTETTPFYPRSPYGVAKLYGYWIVVNYREAYNIFAVNGILFNHESPRRGETFVTRKITRSVAKISLNEMDHFELGNLDARRDWGHARDYVEAMWLMLQQDVPQDYVISTGEAHSVREFVELAFKRIGRTIVYVWEGSGVNEVGKELESGVVRVRVNQKHFRPAEVVSPTSPTNPVHYIVNNKRVDIDSTYKNTHIF</sequence>
<dbReference type="InterPro" id="IPR006368">
    <property type="entry name" value="GDP_Man_deHydtase"/>
</dbReference>
<evidence type="ECO:0000256" key="7">
    <source>
        <dbReference type="ARBA" id="ARBA00031085"/>
    </source>
</evidence>
<dbReference type="EMBL" id="CAJPVJ010002163">
    <property type="protein sequence ID" value="CAG2165852.1"/>
    <property type="molecule type" value="Genomic_DNA"/>
</dbReference>
<dbReference type="EMBL" id="OC916988">
    <property type="protein sequence ID" value="CAD7645794.1"/>
    <property type="molecule type" value="Genomic_DNA"/>
</dbReference>
<evidence type="ECO:0000256" key="9">
    <source>
        <dbReference type="ARBA" id="ARBA00071431"/>
    </source>
</evidence>
<dbReference type="PANTHER" id="PTHR22684">
    <property type="entry name" value="NULP1-RELATED"/>
    <property type="match status" value="1"/>
</dbReference>
<evidence type="ECO:0000313" key="13">
    <source>
        <dbReference type="Proteomes" id="UP000728032"/>
    </source>
</evidence>
<dbReference type="GO" id="GO:1990112">
    <property type="term" value="C:RQC complex"/>
    <property type="evidence" value="ECO:0007669"/>
    <property type="project" value="TreeGrafter"/>
</dbReference>
<proteinExistence type="inferred from homology"/>
<feature type="region of interest" description="Disordered" evidence="10">
    <location>
        <begin position="673"/>
        <end position="700"/>
    </location>
</feature>
<name>A0A7R9LQ33_9ACAR</name>
<evidence type="ECO:0000256" key="3">
    <source>
        <dbReference type="ARBA" id="ARBA00009263"/>
    </source>
</evidence>
<protein>
    <recommendedName>
        <fullName evidence="9">GDP-mannose 4,6 dehydratase</fullName>
        <ecNumber evidence="4">4.2.1.47</ecNumber>
    </recommendedName>
    <alternativeName>
        <fullName evidence="7">GDP-D-mannose dehydratase</fullName>
    </alternativeName>
</protein>
<dbReference type="OrthoDB" id="205993at2759"/>
<comment type="pathway">
    <text evidence="2">Nucleotide-sugar biosynthesis; GDP-L-fucose biosynthesis via de novo pathway; GDP-L-fucose from GDP-alpha-D-mannose: step 1/2.</text>
</comment>
<reference evidence="12" key="1">
    <citation type="submission" date="2020-11" db="EMBL/GenBank/DDBJ databases">
        <authorList>
            <person name="Tran Van P."/>
        </authorList>
    </citation>
    <scope>NUCLEOTIDE SEQUENCE</scope>
</reference>
<dbReference type="PANTHER" id="PTHR22684:SF0">
    <property type="entry name" value="RIBOSOME QUALITY CONTROL COMPLEX SUBUNIT TCF25"/>
    <property type="match status" value="1"/>
</dbReference>
<evidence type="ECO:0000256" key="4">
    <source>
        <dbReference type="ARBA" id="ARBA00011989"/>
    </source>
</evidence>
<evidence type="ECO:0000256" key="2">
    <source>
        <dbReference type="ARBA" id="ARBA00004912"/>
    </source>
</evidence>
<dbReference type="Gene3D" id="3.90.25.10">
    <property type="entry name" value="UDP-galactose 4-epimerase, domain 1"/>
    <property type="match status" value="1"/>
</dbReference>
<comment type="similarity">
    <text evidence="3">Belongs to the NAD(P)-dependent epimerase/dehydratase family. GDP-mannose 4,6-dehydratase subfamily.</text>
</comment>
<feature type="compositionally biased region" description="Basic residues" evidence="10">
    <location>
        <begin position="128"/>
        <end position="139"/>
    </location>
</feature>
<comment type="catalytic activity">
    <reaction evidence="8">
        <text>GDP-alpha-D-mannose = GDP-4-dehydro-alpha-D-rhamnose + H2O</text>
        <dbReference type="Rhea" id="RHEA:23820"/>
        <dbReference type="ChEBI" id="CHEBI:15377"/>
        <dbReference type="ChEBI" id="CHEBI:57527"/>
        <dbReference type="ChEBI" id="CHEBI:57964"/>
        <dbReference type="EC" id="4.2.1.47"/>
    </reaction>
    <physiologicalReaction direction="left-to-right" evidence="8">
        <dbReference type="Rhea" id="RHEA:23821"/>
    </physiologicalReaction>
</comment>
<dbReference type="GO" id="GO:0008446">
    <property type="term" value="F:GDP-mannose 4,6-dehydratase activity"/>
    <property type="evidence" value="ECO:0007669"/>
    <property type="project" value="UniProtKB-EC"/>
</dbReference>
<gene>
    <name evidence="12" type="ORF">ONB1V03_LOCUS5390</name>
</gene>
<dbReference type="Pfam" id="PF04910">
    <property type="entry name" value="Tcf25"/>
    <property type="match status" value="1"/>
</dbReference>
<evidence type="ECO:0000313" key="12">
    <source>
        <dbReference type="EMBL" id="CAD7645794.1"/>
    </source>
</evidence>
<evidence type="ECO:0000256" key="6">
    <source>
        <dbReference type="ARBA" id="ARBA00023239"/>
    </source>
</evidence>
<keyword evidence="5" id="KW-0521">NADP</keyword>
<dbReference type="UniPathway" id="UPA00128">
    <property type="reaction ID" value="UER00190"/>
</dbReference>
<feature type="compositionally biased region" description="Low complexity" evidence="10">
    <location>
        <begin position="38"/>
        <end position="56"/>
    </location>
</feature>
<dbReference type="InterPro" id="IPR006994">
    <property type="entry name" value="TCF25/Rqc1"/>
</dbReference>
<evidence type="ECO:0000259" key="11">
    <source>
        <dbReference type="Pfam" id="PF16363"/>
    </source>
</evidence>
<keyword evidence="13" id="KW-1185">Reference proteome</keyword>
<dbReference type="GO" id="GO:0042351">
    <property type="term" value="P:'de novo' GDP-L-fucose biosynthetic process"/>
    <property type="evidence" value="ECO:0007669"/>
    <property type="project" value="UniProtKB-UniPathway"/>
</dbReference>
<feature type="region of interest" description="Disordered" evidence="10">
    <location>
        <begin position="631"/>
        <end position="650"/>
    </location>
</feature>
<dbReference type="Gene3D" id="3.40.50.720">
    <property type="entry name" value="NAD(P)-binding Rossmann-like Domain"/>
    <property type="match status" value="1"/>
</dbReference>
<organism evidence="12">
    <name type="scientific">Oppiella nova</name>
    <dbReference type="NCBI Taxonomy" id="334625"/>
    <lineage>
        <taxon>Eukaryota</taxon>
        <taxon>Metazoa</taxon>
        <taxon>Ecdysozoa</taxon>
        <taxon>Arthropoda</taxon>
        <taxon>Chelicerata</taxon>
        <taxon>Arachnida</taxon>
        <taxon>Acari</taxon>
        <taxon>Acariformes</taxon>
        <taxon>Sarcoptiformes</taxon>
        <taxon>Oribatida</taxon>
        <taxon>Brachypylina</taxon>
        <taxon>Oppioidea</taxon>
        <taxon>Oppiidae</taxon>
        <taxon>Oppiella</taxon>
    </lineage>
</organism>
<dbReference type="Pfam" id="PF16363">
    <property type="entry name" value="GDP_Man_Dehyd"/>
    <property type="match status" value="1"/>
</dbReference>